<keyword evidence="2" id="KW-1185">Reference proteome</keyword>
<evidence type="ECO:0000313" key="1">
    <source>
        <dbReference type="EMBL" id="WPF82662.1"/>
    </source>
</evidence>
<sequence>MGLQLQADLTPAGWLVRSTVPWDLLVTWGPEGFSSYARLRYIPDPVRPGQDEADATLPDDHMSDQMQARRAIKLLSTFTSTPDQAYFCWWDGDPDYSAPPDLPLVTLEHRRFALLSGRVTDIDSWPSSSGGSLPAFAWPEDRAWCFTSDVDPHWAGIAGSDEAISALVDDPHLDVVRASFGEAAPSYY</sequence>
<proteinExistence type="predicted"/>
<dbReference type="AlphaFoldDB" id="A0AAF0Z4G4"/>
<gene>
    <name evidence="1" type="ORF">SANBI_000273</name>
</gene>
<name>A0AAF0Z4G4_9MICO</name>
<dbReference type="RefSeq" id="WP_319158227.1">
    <property type="nucleotide sequence ID" value="NZ_CP138359.1"/>
</dbReference>
<organism evidence="1 2">
    <name type="scientific">Sanguibacter biliveldensis</name>
    <dbReference type="NCBI Taxonomy" id="3030830"/>
    <lineage>
        <taxon>Bacteria</taxon>
        <taxon>Bacillati</taxon>
        <taxon>Actinomycetota</taxon>
        <taxon>Actinomycetes</taxon>
        <taxon>Micrococcales</taxon>
        <taxon>Sanguibacteraceae</taxon>
        <taxon>Sanguibacter</taxon>
    </lineage>
</organism>
<dbReference type="EMBL" id="CP138359">
    <property type="protein sequence ID" value="WPF82662.1"/>
    <property type="molecule type" value="Genomic_DNA"/>
</dbReference>
<protein>
    <submittedName>
        <fullName evidence="1">Uncharacterized protein</fullName>
    </submittedName>
</protein>
<dbReference type="KEGG" id="sbil:SANBI_000273"/>
<reference evidence="2" key="1">
    <citation type="submission" date="2023-11" db="EMBL/GenBank/DDBJ databases">
        <authorList>
            <person name="Helweg L.P."/>
            <person name="Kiel A."/>
            <person name="Hitz F."/>
            <person name="Ruckert-Reed C."/>
            <person name="Busche T."/>
            <person name="Kaltschmidt B."/>
            <person name="Kaltschmidt C."/>
        </authorList>
    </citation>
    <scope>NUCLEOTIDE SEQUENCE [LARGE SCALE GENOMIC DNA]</scope>
    <source>
        <strain evidence="2">4.1</strain>
    </source>
</reference>
<accession>A0AAF0Z4G4</accession>
<evidence type="ECO:0000313" key="2">
    <source>
        <dbReference type="Proteomes" id="UP001304340"/>
    </source>
</evidence>
<dbReference type="Proteomes" id="UP001304340">
    <property type="component" value="Chromosome"/>
</dbReference>